<accession>A0A4R2IAH0</accession>
<organism evidence="3 4">
    <name type="scientific">Dokdonella fugitiva</name>
    <dbReference type="NCBI Taxonomy" id="328517"/>
    <lineage>
        <taxon>Bacteria</taxon>
        <taxon>Pseudomonadati</taxon>
        <taxon>Pseudomonadota</taxon>
        <taxon>Gammaproteobacteria</taxon>
        <taxon>Lysobacterales</taxon>
        <taxon>Rhodanobacteraceae</taxon>
        <taxon>Dokdonella</taxon>
    </lineage>
</organism>
<dbReference type="InterPro" id="IPR018389">
    <property type="entry name" value="DctP_fam"/>
</dbReference>
<dbReference type="EMBL" id="SLWQ01000004">
    <property type="protein sequence ID" value="TCO40669.1"/>
    <property type="molecule type" value="Genomic_DNA"/>
</dbReference>
<dbReference type="RefSeq" id="WP_158287403.1">
    <property type="nucleotide sequence ID" value="NZ_SLWQ01000004.1"/>
</dbReference>
<dbReference type="OrthoDB" id="5670809at2"/>
<evidence type="ECO:0000313" key="4">
    <source>
        <dbReference type="Proteomes" id="UP000294862"/>
    </source>
</evidence>
<name>A0A4R2IAH0_9GAMM</name>
<dbReference type="Proteomes" id="UP000294862">
    <property type="component" value="Unassembled WGS sequence"/>
</dbReference>
<dbReference type="GO" id="GO:0055085">
    <property type="term" value="P:transmembrane transport"/>
    <property type="evidence" value="ECO:0007669"/>
    <property type="project" value="InterPro"/>
</dbReference>
<evidence type="ECO:0000256" key="2">
    <source>
        <dbReference type="SAM" id="SignalP"/>
    </source>
</evidence>
<feature type="chain" id="PRO_5020614404" evidence="2">
    <location>
        <begin position="23"/>
        <end position="334"/>
    </location>
</feature>
<protein>
    <submittedName>
        <fullName evidence="3">TRAP-type C4-dicarboxylate transport system substrate-binding protein</fullName>
    </submittedName>
</protein>
<dbReference type="PANTHER" id="PTHR33376:SF5">
    <property type="entry name" value="EXTRACYTOPLASMIC SOLUTE RECEPTOR PROTEIN"/>
    <property type="match status" value="1"/>
</dbReference>
<keyword evidence="1 2" id="KW-0732">Signal</keyword>
<dbReference type="NCBIfam" id="NF037995">
    <property type="entry name" value="TRAP_S1"/>
    <property type="match status" value="1"/>
</dbReference>
<evidence type="ECO:0000256" key="1">
    <source>
        <dbReference type="ARBA" id="ARBA00022729"/>
    </source>
</evidence>
<dbReference type="CDD" id="cd13670">
    <property type="entry name" value="PBP2_TRAP_Tp0957_like"/>
    <property type="match status" value="1"/>
</dbReference>
<reference evidence="3 4" key="1">
    <citation type="journal article" date="2015" name="Stand. Genomic Sci.">
        <title>Genomic Encyclopedia of Bacterial and Archaeal Type Strains, Phase III: the genomes of soil and plant-associated and newly described type strains.</title>
        <authorList>
            <person name="Whitman W.B."/>
            <person name="Woyke T."/>
            <person name="Klenk H.P."/>
            <person name="Zhou Y."/>
            <person name="Lilburn T.G."/>
            <person name="Beck B.J."/>
            <person name="De Vos P."/>
            <person name="Vandamme P."/>
            <person name="Eisen J.A."/>
            <person name="Garrity G."/>
            <person name="Hugenholtz P."/>
            <person name="Kyrpides N.C."/>
        </authorList>
    </citation>
    <scope>NUCLEOTIDE SEQUENCE [LARGE SCALE GENOMIC DNA]</scope>
    <source>
        <strain evidence="3 4">A3</strain>
    </source>
</reference>
<dbReference type="Gene3D" id="3.40.190.170">
    <property type="entry name" value="Bacterial extracellular solute-binding protein, family 7"/>
    <property type="match status" value="1"/>
</dbReference>
<gene>
    <name evidence="3" type="ORF">EV148_10430</name>
</gene>
<evidence type="ECO:0000313" key="3">
    <source>
        <dbReference type="EMBL" id="TCO40669.1"/>
    </source>
</evidence>
<sequence>MNRLNQTLLAAALALGAGAADAATLKIATIAPDGTAWMREMRAAGDAIKTKTEGRVEMKFYPGGVMGDDATVLRKMKIGQLQGGAFTGGEASIMTKDAQIYSLPFMFRSQSEVDKVRAKLDPLLKQQFAKDGYELLGISGGGFAYLMSTREIKTRDDLKAAKVWVPQGDKVAELGFKAAGVTPIPLPLSDVYTSLQTGLIDSAANTTSGALAFQWHTKIKHIVDLPLSYVVGEVVVDKKAFDALSAEDQKVVEAEFTAGFARLETSNRNDNTAAREALKQQGITFDAPSEAERRNWQAVGQDVFKQLEGEGALSRPMLDALTAALAEARGGSAE</sequence>
<dbReference type="PANTHER" id="PTHR33376">
    <property type="match status" value="1"/>
</dbReference>
<keyword evidence="4" id="KW-1185">Reference proteome</keyword>
<dbReference type="Pfam" id="PF03480">
    <property type="entry name" value="DctP"/>
    <property type="match status" value="1"/>
</dbReference>
<proteinExistence type="predicted"/>
<dbReference type="InterPro" id="IPR038404">
    <property type="entry name" value="TRAP_DctP_sf"/>
</dbReference>
<comment type="caution">
    <text evidence="3">The sequence shown here is derived from an EMBL/GenBank/DDBJ whole genome shotgun (WGS) entry which is preliminary data.</text>
</comment>
<feature type="signal peptide" evidence="2">
    <location>
        <begin position="1"/>
        <end position="22"/>
    </location>
</feature>
<dbReference type="AlphaFoldDB" id="A0A4R2IAH0"/>